<proteinExistence type="predicted"/>
<sequence>MPGIDQVLSRAMDIPGVLGAGLIDWTSGLTLGTAGRAPHGDHEAAAADTAEVVQAVARNATFDTGGDSAGGSGPALEDLIITATGSYHLIRFVHTAFDSQTYLYLWLDRVQANLAVARLRLRELATELVAA</sequence>
<name>A0ABY4LZN6_9ACTN</name>
<gene>
    <name evidence="1" type="ORF">K9S39_02875</name>
</gene>
<dbReference type="RefSeq" id="WP_248861749.1">
    <property type="nucleotide sequence ID" value="NZ_CP086322.1"/>
</dbReference>
<protein>
    <recommendedName>
        <fullName evidence="3">Roadblock/LAMTOR2 domain-containing protein</fullName>
    </recommendedName>
</protein>
<evidence type="ECO:0008006" key="3">
    <source>
        <dbReference type="Google" id="ProtNLM"/>
    </source>
</evidence>
<keyword evidence="2" id="KW-1185">Reference proteome</keyword>
<organism evidence="1 2">
    <name type="scientific">Streptomyces halobius</name>
    <dbReference type="NCBI Taxonomy" id="2879846"/>
    <lineage>
        <taxon>Bacteria</taxon>
        <taxon>Bacillati</taxon>
        <taxon>Actinomycetota</taxon>
        <taxon>Actinomycetes</taxon>
        <taxon>Kitasatosporales</taxon>
        <taxon>Streptomycetaceae</taxon>
        <taxon>Streptomyces</taxon>
    </lineage>
</organism>
<evidence type="ECO:0000313" key="2">
    <source>
        <dbReference type="Proteomes" id="UP000830115"/>
    </source>
</evidence>
<evidence type="ECO:0000313" key="1">
    <source>
        <dbReference type="EMBL" id="UQA90964.1"/>
    </source>
</evidence>
<reference evidence="1" key="1">
    <citation type="submission" date="2021-10" db="EMBL/GenBank/DDBJ databases">
        <title>Streptomyces nigrumlapis sp.nov.,an antimicrobial producing actinobacterium isolated from Black Gobi rocks.</title>
        <authorList>
            <person name="Wen Y."/>
            <person name="Zhang W."/>
            <person name="Liu X.G."/>
        </authorList>
    </citation>
    <scope>NUCLEOTIDE SEQUENCE</scope>
    <source>
        <strain evidence="1">ST13-2-2</strain>
    </source>
</reference>
<dbReference type="EMBL" id="CP086322">
    <property type="protein sequence ID" value="UQA90964.1"/>
    <property type="molecule type" value="Genomic_DNA"/>
</dbReference>
<accession>A0ABY4LZN6</accession>
<dbReference type="Proteomes" id="UP000830115">
    <property type="component" value="Chromosome"/>
</dbReference>